<evidence type="ECO:0000313" key="1">
    <source>
        <dbReference type="EMBL" id="SDZ46612.1"/>
    </source>
</evidence>
<dbReference type="EMBL" id="FNPI01000013">
    <property type="protein sequence ID" value="SDZ46612.1"/>
    <property type="molecule type" value="Genomic_DNA"/>
</dbReference>
<evidence type="ECO:0008006" key="3">
    <source>
        <dbReference type="Google" id="ProtNLM"/>
    </source>
</evidence>
<proteinExistence type="predicted"/>
<name>A0A1H3T8L4_9BACI</name>
<dbReference type="AlphaFoldDB" id="A0A1H3T8L4"/>
<dbReference type="Gene3D" id="2.130.10.10">
    <property type="entry name" value="YVTN repeat-like/Quinoprotein amine dehydrogenase"/>
    <property type="match status" value="1"/>
</dbReference>
<dbReference type="STRING" id="1503961.SAMN05421736_113119"/>
<organism evidence="1 2">
    <name type="scientific">Evansella caseinilytica</name>
    <dbReference type="NCBI Taxonomy" id="1503961"/>
    <lineage>
        <taxon>Bacteria</taxon>
        <taxon>Bacillati</taxon>
        <taxon>Bacillota</taxon>
        <taxon>Bacilli</taxon>
        <taxon>Bacillales</taxon>
        <taxon>Bacillaceae</taxon>
        <taxon>Evansella</taxon>
    </lineage>
</organism>
<dbReference type="Proteomes" id="UP000198935">
    <property type="component" value="Unassembled WGS sequence"/>
</dbReference>
<evidence type="ECO:0000313" key="2">
    <source>
        <dbReference type="Proteomes" id="UP000198935"/>
    </source>
</evidence>
<gene>
    <name evidence="1" type="ORF">SAMN05421736_113119</name>
</gene>
<sequence>MLKKLESSINNSLKKMPIIKKIVKRSYQLGMYSISKKIKYEGEIKRITPKDEYEYFFGYYDKSPWDANDRYMLCLRVKNTTKSVAPLEPADIILIDTHNKNSYKVITQTRTWNIQQGCMVQWLGPEFKERIIYNDYRNGSYCAIILNIVTNEETIINMPVYSVCENGKFALSLDFSRLHRLRKGYGYANLADSTKDEKCPEKPCIWHINLETGSITPLLKYTDFASFEPRSEMVDAEHKVNHIMLNPAGDRFMVLHRWLKGSNKYTRLVTVKSDGTEMYNLSDDNMTSHCYWKNNSEILAYARKQEKGDGYYLMKDKTKEYIKLWSDLLSPDGHPSYSPDGSKVVTDTYPDRARVQTIYLIQQDKIDTVARVFAPFKYDNDVRCDLHPRWNHKGDKICFDSVFEGKRGLYIVEI</sequence>
<keyword evidence="2" id="KW-1185">Reference proteome</keyword>
<accession>A0A1H3T8L4</accession>
<dbReference type="SUPFAM" id="SSF82171">
    <property type="entry name" value="DPP6 N-terminal domain-like"/>
    <property type="match status" value="1"/>
</dbReference>
<dbReference type="InterPro" id="IPR015943">
    <property type="entry name" value="WD40/YVTN_repeat-like_dom_sf"/>
</dbReference>
<protein>
    <recommendedName>
        <fullName evidence="3">WD40 repeat protein</fullName>
    </recommendedName>
</protein>
<reference evidence="2" key="1">
    <citation type="submission" date="2016-10" db="EMBL/GenBank/DDBJ databases">
        <authorList>
            <person name="Varghese N."/>
            <person name="Submissions S."/>
        </authorList>
    </citation>
    <scope>NUCLEOTIDE SEQUENCE [LARGE SCALE GENOMIC DNA]</scope>
    <source>
        <strain evidence="2">SP</strain>
    </source>
</reference>